<reference evidence="1 2" key="1">
    <citation type="submission" date="2017-11" db="EMBL/GenBank/DDBJ databases">
        <title>Complete genome sequence of Streptomyces lavendulae subsp. lavendulae CCM 3239 (formerly 'Streptomyces aureofaciens CCM 3239'), the producer of the angucycline-type antibiotic auricin.</title>
        <authorList>
            <person name="Busche T."/>
            <person name="Novakova R."/>
            <person name="Al'Dilaimi A."/>
            <person name="Homerova D."/>
            <person name="Feckova L."/>
            <person name="Rezuchova B."/>
            <person name="Mingyar E."/>
            <person name="Csolleiova D."/>
            <person name="Bekeova C."/>
            <person name="Winkler A."/>
            <person name="Sevcikova B."/>
            <person name="Kalinowski J."/>
            <person name="Kormanec J."/>
            <person name="Ruckert C."/>
        </authorList>
    </citation>
    <scope>NUCLEOTIDE SEQUENCE [LARGE SCALE GENOMIC DNA]</scope>
    <source>
        <strain evidence="1 2">CCM 3239</strain>
    </source>
</reference>
<dbReference type="Proteomes" id="UP000231791">
    <property type="component" value="Chromosome"/>
</dbReference>
<protein>
    <submittedName>
        <fullName evidence="1">Uncharacterized protein</fullName>
    </submittedName>
</protein>
<evidence type="ECO:0000313" key="2">
    <source>
        <dbReference type="Proteomes" id="UP000231791"/>
    </source>
</evidence>
<evidence type="ECO:0000313" key="1">
    <source>
        <dbReference type="EMBL" id="ATZ27678.1"/>
    </source>
</evidence>
<dbReference type="EMBL" id="CP024985">
    <property type="protein sequence ID" value="ATZ27678.1"/>
    <property type="molecule type" value="Genomic_DNA"/>
</dbReference>
<dbReference type="GeneID" id="49386892"/>
<dbReference type="RefSeq" id="WP_051841142.1">
    <property type="nucleotide sequence ID" value="NZ_CP024985.1"/>
</dbReference>
<organism evidence="1 2">
    <name type="scientific">Streptomyces lavendulae subsp. lavendulae</name>
    <dbReference type="NCBI Taxonomy" id="58340"/>
    <lineage>
        <taxon>Bacteria</taxon>
        <taxon>Bacillati</taxon>
        <taxon>Actinomycetota</taxon>
        <taxon>Actinomycetes</taxon>
        <taxon>Kitasatosporales</taxon>
        <taxon>Streptomycetaceae</taxon>
        <taxon>Streptomyces</taxon>
    </lineage>
</organism>
<gene>
    <name evidence="1" type="ORF">SLAV_29465</name>
</gene>
<accession>A0A2K8PMI2</accession>
<proteinExistence type="predicted"/>
<dbReference type="KEGG" id="slx:SLAV_29465"/>
<dbReference type="AlphaFoldDB" id="A0A2K8PMI2"/>
<name>A0A2K8PMI2_STRLA</name>
<sequence>MTTSTPGTAVLGEHGPPPPPAPRRHPGRILAATLSALLGTGLLAGAATTAWNEHRAAHRPVPPDASYRAAASLWHSAPVDRLLPPVLAAPDTGPGGADRSWTRIALAPDADCAAALTPEWRAALTAAGCSRVLRATYTDATRSSLVTVGLVFTPADATTMAGLRGRLPAPPAYEYADSRRAAWTATVTDQAPAVVYAVSAFADGRTMDAPLPAGDAARQGATGTVAEAGLGHAAQAVADRVGRALGALAAPPAPTHTPRPEPRR</sequence>
<keyword evidence="2" id="KW-1185">Reference proteome</keyword>